<dbReference type="AlphaFoldDB" id="A0A0F9WCN6"/>
<gene>
    <name evidence="1" type="ORF">LCGC14_0298360</name>
</gene>
<accession>A0A0F9WCN6</accession>
<reference evidence="1" key="1">
    <citation type="journal article" date="2015" name="Nature">
        <title>Complex archaea that bridge the gap between prokaryotes and eukaryotes.</title>
        <authorList>
            <person name="Spang A."/>
            <person name="Saw J.H."/>
            <person name="Jorgensen S.L."/>
            <person name="Zaremba-Niedzwiedzka K."/>
            <person name="Martijn J."/>
            <person name="Lind A.E."/>
            <person name="van Eijk R."/>
            <person name="Schleper C."/>
            <person name="Guy L."/>
            <person name="Ettema T.J."/>
        </authorList>
    </citation>
    <scope>NUCLEOTIDE SEQUENCE</scope>
</reference>
<proteinExistence type="predicted"/>
<comment type="caution">
    <text evidence="1">The sequence shown here is derived from an EMBL/GenBank/DDBJ whole genome shotgun (WGS) entry which is preliminary data.</text>
</comment>
<organism evidence="1">
    <name type="scientific">marine sediment metagenome</name>
    <dbReference type="NCBI Taxonomy" id="412755"/>
    <lineage>
        <taxon>unclassified sequences</taxon>
        <taxon>metagenomes</taxon>
        <taxon>ecological metagenomes</taxon>
    </lineage>
</organism>
<sequence>MNVDTRIRDLQDSVPREDAEAVLEPVVGPHGSEWFGDRQHYRADCQQLQKAIKDRWPMETDFRHRLLDRLMLMVENSDKERHILSAARALASLDRDNVAAKTGGGNASATAAVQVNVNTGNVIDDLHERIDASKTPG</sequence>
<name>A0A0F9WCN6_9ZZZZ</name>
<dbReference type="EMBL" id="LAZR01000183">
    <property type="protein sequence ID" value="KKN83596.1"/>
    <property type="molecule type" value="Genomic_DNA"/>
</dbReference>
<evidence type="ECO:0000313" key="1">
    <source>
        <dbReference type="EMBL" id="KKN83596.1"/>
    </source>
</evidence>
<protein>
    <submittedName>
        <fullName evidence="1">Uncharacterized protein</fullName>
    </submittedName>
</protein>